<evidence type="ECO:0000256" key="3">
    <source>
        <dbReference type="ARBA" id="ARBA00022801"/>
    </source>
</evidence>
<proteinExistence type="inferred from homology"/>
<dbReference type="GO" id="GO:0008234">
    <property type="term" value="F:cysteine-type peptidase activity"/>
    <property type="evidence" value="ECO:0007669"/>
    <property type="project" value="InterPro"/>
</dbReference>
<dbReference type="InterPro" id="IPR003653">
    <property type="entry name" value="Peptidase_C48_C"/>
</dbReference>
<dbReference type="Proteomes" id="UP001140949">
    <property type="component" value="Unassembled WGS sequence"/>
</dbReference>
<comment type="similarity">
    <text evidence="1">Belongs to the peptidase C48 family.</text>
</comment>
<gene>
    <name evidence="6" type="ORF">M6B38_290500</name>
</gene>
<reference evidence="6" key="2">
    <citation type="submission" date="2023-04" db="EMBL/GenBank/DDBJ databases">
        <authorList>
            <person name="Bruccoleri R.E."/>
            <person name="Oakeley E.J."/>
            <person name="Faust A.-M."/>
            <person name="Dessus-Babus S."/>
            <person name="Altorfer M."/>
            <person name="Burckhardt D."/>
            <person name="Oertli M."/>
            <person name="Naumann U."/>
            <person name="Petersen F."/>
            <person name="Wong J."/>
        </authorList>
    </citation>
    <scope>NUCLEOTIDE SEQUENCE</scope>
    <source>
        <strain evidence="6">GSM-AAB239-AS_SAM_17_03QT</strain>
        <tissue evidence="6">Leaf</tissue>
    </source>
</reference>
<dbReference type="GO" id="GO:0006508">
    <property type="term" value="P:proteolysis"/>
    <property type="evidence" value="ECO:0007669"/>
    <property type="project" value="UniProtKB-KW"/>
</dbReference>
<sequence>MDSIKGSHSGLKNLLQSYLWEEWKERHPEAPEEHSSKFSNLRFVPLELPQQENSFDCGLFLLHYVELFLEEAPLNFSPFKITKLSKFLSLDWFSPSEASFKRYVIRKLIYDLLNYPSQKVNSSTFCNGDLSLGDCQDVLEQEPAVKFLSEQCSISKMVVGNSVCFAADGENQMNHVTLSSLGASLCDKQEGLLLKDFFETKATSTSSPKHQDNSFEDNAPSKTLKSPTCPIEESAHEIQQFMSSSPEKNNDGSFGECQTTEICSTSCYLKQDGVQEKESSIDLLPRTLSSGHEVSDQRGEKENAGYVLLEDCGYVPDISTSSSTENQENASQEIVTSKTEYSRNCENSDRIKATEATIGSGEERQEIDTIRGEVGRTEDPQEIASIEAEEGDILVSQVSEDTSVAKNNSDGEHQEINTNVAKSNCAGERQEINTTEVEDGGAKDSKEIGNGNAEEVQIIRNYEAIEDTSEAESVKGEENQVIDTEEYKDGNSEDCQRTKLSGAGEAVVENSKDCQVVDPSANVKIAGDCQVVGPSTAEAVDIEDCKIVDTSEVEGGDFRSPQQISSTVGERGNYCEESVQLSLFDGIEMADNEPPEKVGTQLKREKPASGRTVPYQKRRKVQHSGVRMNTRSQRRDFSS</sequence>
<dbReference type="EMBL" id="JANAVB010006597">
    <property type="protein sequence ID" value="KAJ6844717.1"/>
    <property type="molecule type" value="Genomic_DNA"/>
</dbReference>
<dbReference type="PANTHER" id="PTHR47764">
    <property type="entry name" value="UBIQUITIN-LIKE-SPECIFIC PROTEASE 2B-RELATED"/>
    <property type="match status" value="1"/>
</dbReference>
<dbReference type="SUPFAM" id="SSF54001">
    <property type="entry name" value="Cysteine proteinases"/>
    <property type="match status" value="1"/>
</dbReference>
<feature type="region of interest" description="Disordered" evidence="4">
    <location>
        <begin position="319"/>
        <end position="342"/>
    </location>
</feature>
<feature type="region of interest" description="Disordered" evidence="4">
    <location>
        <begin position="590"/>
        <end position="639"/>
    </location>
</feature>
<comment type="caution">
    <text evidence="6">The sequence shown here is derived from an EMBL/GenBank/DDBJ whole genome shotgun (WGS) entry which is preliminary data.</text>
</comment>
<feature type="domain" description="Ubiquitin-like protease family profile" evidence="5">
    <location>
        <begin position="1"/>
        <end position="68"/>
    </location>
</feature>
<name>A0AAX6HVY7_IRIPA</name>
<feature type="compositionally biased region" description="Polar residues" evidence="4">
    <location>
        <begin position="319"/>
        <end position="339"/>
    </location>
</feature>
<reference evidence="6" key="1">
    <citation type="journal article" date="2023" name="GigaByte">
        <title>Genome assembly of the bearded iris, Iris pallida Lam.</title>
        <authorList>
            <person name="Bruccoleri R.E."/>
            <person name="Oakeley E.J."/>
            <person name="Faust A.M.E."/>
            <person name="Altorfer M."/>
            <person name="Dessus-Babus S."/>
            <person name="Burckhardt D."/>
            <person name="Oertli M."/>
            <person name="Naumann U."/>
            <person name="Petersen F."/>
            <person name="Wong J."/>
        </authorList>
    </citation>
    <scope>NUCLEOTIDE SEQUENCE</scope>
    <source>
        <strain evidence="6">GSM-AAB239-AS_SAM_17_03QT</strain>
    </source>
</reference>
<dbReference type="Pfam" id="PF02902">
    <property type="entry name" value="Peptidase_C48"/>
    <property type="match status" value="1"/>
</dbReference>
<evidence type="ECO:0000313" key="7">
    <source>
        <dbReference type="Proteomes" id="UP001140949"/>
    </source>
</evidence>
<dbReference type="AlphaFoldDB" id="A0AAX6HVY7"/>
<evidence type="ECO:0000259" key="5">
    <source>
        <dbReference type="PROSITE" id="PS50600"/>
    </source>
</evidence>
<dbReference type="PANTHER" id="PTHR47764:SF2">
    <property type="entry name" value="UBIQUITIN-LIKE PROTEASE FAMILY PROFILE DOMAIN-CONTAINING PROTEIN"/>
    <property type="match status" value="1"/>
</dbReference>
<keyword evidence="3" id="KW-0378">Hydrolase</keyword>
<organism evidence="6 7">
    <name type="scientific">Iris pallida</name>
    <name type="common">Sweet iris</name>
    <dbReference type="NCBI Taxonomy" id="29817"/>
    <lineage>
        <taxon>Eukaryota</taxon>
        <taxon>Viridiplantae</taxon>
        <taxon>Streptophyta</taxon>
        <taxon>Embryophyta</taxon>
        <taxon>Tracheophyta</taxon>
        <taxon>Spermatophyta</taxon>
        <taxon>Magnoliopsida</taxon>
        <taxon>Liliopsida</taxon>
        <taxon>Asparagales</taxon>
        <taxon>Iridaceae</taxon>
        <taxon>Iridoideae</taxon>
        <taxon>Irideae</taxon>
        <taxon>Iris</taxon>
    </lineage>
</organism>
<keyword evidence="2 6" id="KW-0645">Protease</keyword>
<protein>
    <submittedName>
        <fullName evidence="6">Ubiquitin-like-specific protease 2B</fullName>
    </submittedName>
</protein>
<feature type="region of interest" description="Disordered" evidence="4">
    <location>
        <begin position="401"/>
        <end position="454"/>
    </location>
</feature>
<accession>A0AAX6HVY7</accession>
<dbReference type="Gene3D" id="1.10.418.20">
    <property type="match status" value="1"/>
</dbReference>
<evidence type="ECO:0000256" key="4">
    <source>
        <dbReference type="SAM" id="MobiDB-lite"/>
    </source>
</evidence>
<keyword evidence="7" id="KW-1185">Reference proteome</keyword>
<evidence type="ECO:0000256" key="2">
    <source>
        <dbReference type="ARBA" id="ARBA00022670"/>
    </source>
</evidence>
<dbReference type="InterPro" id="IPR038765">
    <property type="entry name" value="Papain-like_cys_pep_sf"/>
</dbReference>
<evidence type="ECO:0000256" key="1">
    <source>
        <dbReference type="ARBA" id="ARBA00005234"/>
    </source>
</evidence>
<evidence type="ECO:0000313" key="6">
    <source>
        <dbReference type="EMBL" id="KAJ6844717.1"/>
    </source>
</evidence>
<dbReference type="PROSITE" id="PS50600">
    <property type="entry name" value="ULP_PROTEASE"/>
    <property type="match status" value="1"/>
</dbReference>
<feature type="region of interest" description="Disordered" evidence="4">
    <location>
        <begin position="203"/>
        <end position="228"/>
    </location>
</feature>